<keyword evidence="4" id="KW-1133">Transmembrane helix</keyword>
<evidence type="ECO:0000259" key="5">
    <source>
        <dbReference type="PROSITE" id="PS50041"/>
    </source>
</evidence>
<dbReference type="PANTHER" id="PTHR22803">
    <property type="entry name" value="MANNOSE, PHOSPHOLIPASE, LECTIN RECEPTOR RELATED"/>
    <property type="match status" value="1"/>
</dbReference>
<dbReference type="SMART" id="SM00034">
    <property type="entry name" value="CLECT"/>
    <property type="match status" value="1"/>
</dbReference>
<dbReference type="InterPro" id="IPR018378">
    <property type="entry name" value="C-type_lectin_CS"/>
</dbReference>
<protein>
    <submittedName>
        <fullName evidence="6">CD209 antigen-like protein C isoform X1</fullName>
    </submittedName>
</protein>
<organism evidence="6 7">
    <name type="scientific">Astyanax mexicanus</name>
    <name type="common">Blind cave fish</name>
    <name type="synonym">Astyanax fasciatus mexicanus</name>
    <dbReference type="NCBI Taxonomy" id="7994"/>
    <lineage>
        <taxon>Eukaryota</taxon>
        <taxon>Metazoa</taxon>
        <taxon>Chordata</taxon>
        <taxon>Craniata</taxon>
        <taxon>Vertebrata</taxon>
        <taxon>Euteleostomi</taxon>
        <taxon>Actinopterygii</taxon>
        <taxon>Neopterygii</taxon>
        <taxon>Teleostei</taxon>
        <taxon>Ostariophysi</taxon>
        <taxon>Characiformes</taxon>
        <taxon>Characoidei</taxon>
        <taxon>Acestrorhamphidae</taxon>
        <taxon>Acestrorhamphinae</taxon>
        <taxon>Astyanax</taxon>
    </lineage>
</organism>
<dbReference type="AlphaFoldDB" id="A0A8T2KIL6"/>
<keyword evidence="1" id="KW-0430">Lectin</keyword>
<feature type="coiled-coil region" evidence="3">
    <location>
        <begin position="49"/>
        <end position="90"/>
    </location>
</feature>
<dbReference type="CDD" id="cd03590">
    <property type="entry name" value="CLECT_DC-SIGN_like"/>
    <property type="match status" value="1"/>
</dbReference>
<accession>A0A8T2KIL6</accession>
<evidence type="ECO:0000313" key="7">
    <source>
        <dbReference type="Proteomes" id="UP000752171"/>
    </source>
</evidence>
<dbReference type="PROSITE" id="PS00615">
    <property type="entry name" value="C_TYPE_LECTIN_1"/>
    <property type="match status" value="1"/>
</dbReference>
<dbReference type="InterPro" id="IPR016187">
    <property type="entry name" value="CTDL_fold"/>
</dbReference>
<feature type="transmembrane region" description="Helical" evidence="4">
    <location>
        <begin position="20"/>
        <end position="43"/>
    </location>
</feature>
<gene>
    <name evidence="6" type="primary">CLEC4M</name>
    <name evidence="6" type="ORF">AMEX_G27186</name>
</gene>
<keyword evidence="2" id="KW-1015">Disulfide bond</keyword>
<dbReference type="InterPro" id="IPR033989">
    <property type="entry name" value="CD209-like_CTLD"/>
</dbReference>
<evidence type="ECO:0000256" key="3">
    <source>
        <dbReference type="SAM" id="Coils"/>
    </source>
</evidence>
<dbReference type="Gene3D" id="3.10.100.10">
    <property type="entry name" value="Mannose-Binding Protein A, subunit A"/>
    <property type="match status" value="1"/>
</dbReference>
<proteinExistence type="predicted"/>
<evidence type="ECO:0000256" key="2">
    <source>
        <dbReference type="ARBA" id="ARBA00023157"/>
    </source>
</evidence>
<dbReference type="Pfam" id="PF00059">
    <property type="entry name" value="Lectin_C"/>
    <property type="match status" value="1"/>
</dbReference>
<dbReference type="Proteomes" id="UP000752171">
    <property type="component" value="Unassembled WGS sequence"/>
</dbReference>
<dbReference type="InterPro" id="IPR050111">
    <property type="entry name" value="C-type_lectin/snaclec_domain"/>
</dbReference>
<dbReference type="SUPFAM" id="SSF56436">
    <property type="entry name" value="C-type lectin-like"/>
    <property type="match status" value="1"/>
</dbReference>
<dbReference type="EMBL" id="JAICCE010000025">
    <property type="protein sequence ID" value="KAG9259670.1"/>
    <property type="molecule type" value="Genomic_DNA"/>
</dbReference>
<comment type="caution">
    <text evidence="6">The sequence shown here is derived from an EMBL/GenBank/DDBJ whole genome shotgun (WGS) entry which is preliminary data.</text>
</comment>
<keyword evidence="4" id="KW-0472">Membrane</keyword>
<name>A0A8T2KIL6_ASTMX</name>
<dbReference type="PROSITE" id="PS50041">
    <property type="entry name" value="C_TYPE_LECTIN_2"/>
    <property type="match status" value="1"/>
</dbReference>
<keyword evidence="3" id="KW-0175">Coiled coil</keyword>
<dbReference type="GO" id="GO:0030246">
    <property type="term" value="F:carbohydrate binding"/>
    <property type="evidence" value="ECO:0007669"/>
    <property type="project" value="UniProtKB-KW"/>
</dbReference>
<dbReference type="InterPro" id="IPR016186">
    <property type="entry name" value="C-type_lectin-like/link_sf"/>
</dbReference>
<evidence type="ECO:0000256" key="1">
    <source>
        <dbReference type="ARBA" id="ARBA00022734"/>
    </source>
</evidence>
<feature type="coiled-coil region" evidence="3">
    <location>
        <begin position="116"/>
        <end position="154"/>
    </location>
</feature>
<evidence type="ECO:0000313" key="6">
    <source>
        <dbReference type="EMBL" id="KAG9259670.1"/>
    </source>
</evidence>
<dbReference type="Gene3D" id="1.20.5.400">
    <property type="match status" value="1"/>
</dbReference>
<evidence type="ECO:0000256" key="4">
    <source>
        <dbReference type="SAM" id="Phobius"/>
    </source>
</evidence>
<dbReference type="InterPro" id="IPR001304">
    <property type="entry name" value="C-type_lectin-like"/>
</dbReference>
<sequence>MESLSTTKHREMGAYRLYRLGFLGLGVMCILQASLNVTLRLFANSAQHSANLTSEEDRLQASLRSLTEEKAQLQLKYEQLLKELDQSYTETQICNNNLQRKAETATSLISHLTPEKVQLQTRNEQLQKELDQTRAQLQNYKNSLQRKAEIVEKTCPAGWRRRGSRMYFISKGTNSWSQSREDCRERGSDLVIINSSDEQRFIQALGMQVWIELSEISSRWTWVDGSSLNSGYWRTGEPNEYRSGEDCAESKPDDDFLNTWNDERCHVSLNWVCEREAC</sequence>
<reference evidence="6 7" key="1">
    <citation type="submission" date="2021-07" db="EMBL/GenBank/DDBJ databases">
        <authorList>
            <person name="Imarazene B."/>
            <person name="Zahm M."/>
            <person name="Klopp C."/>
            <person name="Cabau C."/>
            <person name="Beille S."/>
            <person name="Jouanno E."/>
            <person name="Castinel A."/>
            <person name="Lluch J."/>
            <person name="Gil L."/>
            <person name="Kuchtly C."/>
            <person name="Lopez Roques C."/>
            <person name="Donnadieu C."/>
            <person name="Parrinello H."/>
            <person name="Journot L."/>
            <person name="Du K."/>
            <person name="Schartl M."/>
            <person name="Retaux S."/>
            <person name="Guiguen Y."/>
        </authorList>
    </citation>
    <scope>NUCLEOTIDE SEQUENCE [LARGE SCALE GENOMIC DNA]</scope>
    <source>
        <strain evidence="6">Pach_M1</strain>
        <tissue evidence="6">Testis</tissue>
    </source>
</reference>
<feature type="domain" description="C-type lectin" evidence="5">
    <location>
        <begin position="162"/>
        <end position="274"/>
    </location>
</feature>
<keyword evidence="4" id="KW-0812">Transmembrane</keyword>